<dbReference type="Pfam" id="PF01926">
    <property type="entry name" value="MMR_HSR1"/>
    <property type="match status" value="1"/>
</dbReference>
<comment type="caution">
    <text evidence="10">Lacks conserved residue(s) required for the propagation of feature annotation.</text>
</comment>
<dbReference type="PROSITE" id="PS51709">
    <property type="entry name" value="G_TRME"/>
    <property type="match status" value="1"/>
</dbReference>
<name>A0A916J5U5_9PROT</name>
<feature type="domain" description="TrmE-type G" evidence="12">
    <location>
        <begin position="218"/>
        <end position="375"/>
    </location>
</feature>
<organism evidence="13 14">
    <name type="scientific">Georgfuchsia toluolica</name>
    <dbReference type="NCBI Taxonomy" id="424218"/>
    <lineage>
        <taxon>Bacteria</taxon>
        <taxon>Pseudomonadati</taxon>
        <taxon>Pseudomonadota</taxon>
        <taxon>Betaproteobacteria</taxon>
        <taxon>Nitrosomonadales</taxon>
        <taxon>Sterolibacteriaceae</taxon>
        <taxon>Georgfuchsia</taxon>
    </lineage>
</organism>
<evidence type="ECO:0000256" key="5">
    <source>
        <dbReference type="ARBA" id="ARBA00022741"/>
    </source>
</evidence>
<dbReference type="EMBL" id="CAJQUM010000001">
    <property type="protein sequence ID" value="CAG4884476.1"/>
    <property type="molecule type" value="Genomic_DNA"/>
</dbReference>
<evidence type="ECO:0000256" key="6">
    <source>
        <dbReference type="ARBA" id="ARBA00022801"/>
    </source>
</evidence>
<evidence type="ECO:0000256" key="2">
    <source>
        <dbReference type="ARBA" id="ARBA00022490"/>
    </source>
</evidence>
<feature type="binding site" evidence="10">
    <location>
        <position position="26"/>
    </location>
    <ligand>
        <name>(6S)-5-formyl-5,6,7,8-tetrahydrofolate</name>
        <dbReference type="ChEBI" id="CHEBI:57457"/>
    </ligand>
</feature>
<feature type="binding site" evidence="10">
    <location>
        <begin position="228"/>
        <end position="233"/>
    </location>
    <ligand>
        <name>GTP</name>
        <dbReference type="ChEBI" id="CHEBI:37565"/>
    </ligand>
</feature>
<feature type="binding site" evidence="10">
    <location>
        <position position="232"/>
    </location>
    <ligand>
        <name>Mg(2+)</name>
        <dbReference type="ChEBI" id="CHEBI:18420"/>
    </ligand>
</feature>
<feature type="binding site" evidence="10">
    <location>
        <position position="247"/>
    </location>
    <ligand>
        <name>K(+)</name>
        <dbReference type="ChEBI" id="CHEBI:29103"/>
    </ligand>
</feature>
<dbReference type="GO" id="GO:0005525">
    <property type="term" value="F:GTP binding"/>
    <property type="evidence" value="ECO:0007669"/>
    <property type="project" value="UniProtKB-UniRule"/>
</dbReference>
<dbReference type="Pfam" id="PF12631">
    <property type="entry name" value="MnmE_helical"/>
    <property type="match status" value="1"/>
</dbReference>
<dbReference type="NCBIfam" id="NF003661">
    <property type="entry name" value="PRK05291.1-3"/>
    <property type="match status" value="1"/>
</dbReference>
<accession>A0A916J5U5</accession>
<feature type="binding site" evidence="10">
    <location>
        <position position="252"/>
    </location>
    <ligand>
        <name>K(+)</name>
        <dbReference type="ChEBI" id="CHEBI:29103"/>
    </ligand>
</feature>
<keyword evidence="3 10" id="KW-0819">tRNA processing</keyword>
<dbReference type="Proteomes" id="UP000742786">
    <property type="component" value="Unassembled WGS sequence"/>
</dbReference>
<feature type="binding site" evidence="10">
    <location>
        <begin position="272"/>
        <end position="275"/>
    </location>
    <ligand>
        <name>GTP</name>
        <dbReference type="ChEBI" id="CHEBI:37565"/>
    </ligand>
</feature>
<comment type="cofactor">
    <cofactor evidence="10">
        <name>K(+)</name>
        <dbReference type="ChEBI" id="CHEBI:29103"/>
    </cofactor>
    <text evidence="10">Binds 1 potassium ion per subunit.</text>
</comment>
<proteinExistence type="inferred from homology"/>
<keyword evidence="14" id="KW-1185">Reference proteome</keyword>
<evidence type="ECO:0000256" key="11">
    <source>
        <dbReference type="RuleBase" id="RU003313"/>
    </source>
</evidence>
<reference evidence="13" key="1">
    <citation type="submission" date="2021-04" db="EMBL/GenBank/DDBJ databases">
        <authorList>
            <person name="Hornung B."/>
        </authorList>
    </citation>
    <scope>NUCLEOTIDE SEQUENCE</scope>
    <source>
        <strain evidence="13">G5G6</strain>
    </source>
</reference>
<evidence type="ECO:0000259" key="12">
    <source>
        <dbReference type="PROSITE" id="PS51709"/>
    </source>
</evidence>
<evidence type="ECO:0000256" key="8">
    <source>
        <dbReference type="ARBA" id="ARBA00022958"/>
    </source>
</evidence>
<dbReference type="CDD" id="cd14858">
    <property type="entry name" value="TrmE_N"/>
    <property type="match status" value="1"/>
</dbReference>
<dbReference type="InterPro" id="IPR005225">
    <property type="entry name" value="Small_GTP-bd"/>
</dbReference>
<dbReference type="AlphaFoldDB" id="A0A916J5U5"/>
<keyword evidence="4 10" id="KW-0479">Metal-binding</keyword>
<dbReference type="SMART" id="SM00173">
    <property type="entry name" value="RAS"/>
    <property type="match status" value="1"/>
</dbReference>
<dbReference type="EC" id="3.6.-.-" evidence="10"/>
<dbReference type="GO" id="GO:0046872">
    <property type="term" value="F:metal ion binding"/>
    <property type="evidence" value="ECO:0007669"/>
    <property type="project" value="UniProtKB-KW"/>
</dbReference>
<feature type="binding site" evidence="10">
    <location>
        <position position="228"/>
    </location>
    <ligand>
        <name>K(+)</name>
        <dbReference type="ChEBI" id="CHEBI:29103"/>
    </ligand>
</feature>
<dbReference type="Gene3D" id="1.20.120.430">
    <property type="entry name" value="tRNA modification GTPase MnmE domain 2"/>
    <property type="match status" value="1"/>
</dbReference>
<feature type="binding site" evidence="10">
    <location>
        <position position="249"/>
    </location>
    <ligand>
        <name>K(+)</name>
        <dbReference type="ChEBI" id="CHEBI:29103"/>
    </ligand>
</feature>
<evidence type="ECO:0000256" key="7">
    <source>
        <dbReference type="ARBA" id="ARBA00022842"/>
    </source>
</evidence>
<dbReference type="InterPro" id="IPR025867">
    <property type="entry name" value="MnmE_helical"/>
</dbReference>
<dbReference type="CDD" id="cd04164">
    <property type="entry name" value="trmE"/>
    <property type="match status" value="1"/>
</dbReference>
<comment type="function">
    <text evidence="10">Exhibits a very high intrinsic GTPase hydrolysis rate. Involved in the addition of a carboxymethylaminomethyl (cmnm) group at the wobble position (U34) of certain tRNAs, forming tRNA-cmnm(5)s(2)U34.</text>
</comment>
<protein>
    <recommendedName>
        <fullName evidence="10">tRNA modification GTPase MnmE</fullName>
        <ecNumber evidence="10">3.6.-.-</ecNumber>
    </recommendedName>
</protein>
<dbReference type="InterPro" id="IPR027417">
    <property type="entry name" value="P-loop_NTPase"/>
</dbReference>
<evidence type="ECO:0000313" key="13">
    <source>
        <dbReference type="EMBL" id="CAG4884476.1"/>
    </source>
</evidence>
<keyword evidence="2 10" id="KW-0963">Cytoplasm</keyword>
<keyword evidence="6 10" id="KW-0378">Hydrolase</keyword>
<dbReference type="InterPro" id="IPR027266">
    <property type="entry name" value="TrmE/GcvT-like"/>
</dbReference>
<comment type="subunit">
    <text evidence="10">Homodimer. Heterotetramer of two MnmE and two MnmG subunits.</text>
</comment>
<dbReference type="FunFam" id="3.40.50.300:FF:001376">
    <property type="entry name" value="tRNA modification GTPase MnmE"/>
    <property type="match status" value="1"/>
</dbReference>
<dbReference type="InterPro" id="IPR004520">
    <property type="entry name" value="GTPase_MnmE"/>
</dbReference>
<dbReference type="GO" id="GO:0003924">
    <property type="term" value="F:GTPase activity"/>
    <property type="evidence" value="ECO:0007669"/>
    <property type="project" value="UniProtKB-UniRule"/>
</dbReference>
<dbReference type="HAMAP" id="MF_00379">
    <property type="entry name" value="GTPase_MnmE"/>
    <property type="match status" value="1"/>
</dbReference>
<comment type="similarity">
    <text evidence="1 10 11">Belongs to the TRAFAC class TrmE-Era-EngA-EngB-Septin-like GTPase superfamily. TrmE GTPase family.</text>
</comment>
<evidence type="ECO:0000256" key="9">
    <source>
        <dbReference type="ARBA" id="ARBA00023134"/>
    </source>
</evidence>
<comment type="subcellular location">
    <subcellularLocation>
        <location evidence="10">Cytoplasm</location>
    </subcellularLocation>
</comment>
<keyword evidence="9 10" id="KW-0342">GTP-binding</keyword>
<keyword evidence="5 10" id="KW-0547">Nucleotide-binding</keyword>
<keyword evidence="8 10" id="KW-0630">Potassium</keyword>
<dbReference type="InterPro" id="IPR027368">
    <property type="entry name" value="MnmE_dom2"/>
</dbReference>
<dbReference type="NCBIfam" id="TIGR00231">
    <property type="entry name" value="small_GTP"/>
    <property type="match status" value="1"/>
</dbReference>
<feature type="binding site" evidence="10">
    <location>
        <position position="449"/>
    </location>
    <ligand>
        <name>(6S)-5-formyl-5,6,7,8-tetrahydrofolate</name>
        <dbReference type="ChEBI" id="CHEBI:57457"/>
    </ligand>
</feature>
<evidence type="ECO:0000313" key="14">
    <source>
        <dbReference type="Proteomes" id="UP000742786"/>
    </source>
</evidence>
<dbReference type="Gene3D" id="3.30.1360.120">
    <property type="entry name" value="Probable tRNA modification gtpase trme, domain 1"/>
    <property type="match status" value="1"/>
</dbReference>
<dbReference type="Gene3D" id="3.40.50.300">
    <property type="entry name" value="P-loop containing nucleotide triphosphate hydrolases"/>
    <property type="match status" value="1"/>
</dbReference>
<dbReference type="Pfam" id="PF10396">
    <property type="entry name" value="TrmE_N"/>
    <property type="match status" value="1"/>
</dbReference>
<evidence type="ECO:0000256" key="1">
    <source>
        <dbReference type="ARBA" id="ARBA00011043"/>
    </source>
</evidence>
<dbReference type="GO" id="GO:0030488">
    <property type="term" value="P:tRNA methylation"/>
    <property type="evidence" value="ECO:0007669"/>
    <property type="project" value="TreeGrafter"/>
</dbReference>
<comment type="caution">
    <text evidence="13">The sequence shown here is derived from an EMBL/GenBank/DDBJ whole genome shotgun (WGS) entry which is preliminary data.</text>
</comment>
<sequence>MERKQQPDTIAAIATPPGRGGIGVVRVSGPALAEFAERLSGKKPQARRAVLTTFKTDDGQAIDQGIQLYFPAPHSFTGEDVLELQGHGGPVVMQLLLQRCIELGARLAEPGEFSRRAFLNDKLDLAQAEAVADLIEASTAAAARSALRSLSGAFSREIDVLQKGLIELRMLIEATLDFPDEEVDVLRDTDAVQRLQKLRTEVAGLCDRAQQGSLLRNGLHVVIAGQPNVGKSSLLNRLAGFERAIVTDVAGTTRDALHETIQIEGIPLHVVDTAGLRESEDVVERIGIERSWREIERADLILQVVDARHGITVDDAALAARFPAALPQLVVENKCDLTGKAAASRTEGGLTHLRLSAKTGEGVDLLRRELLRVAGWHEHGEDVVLARVRHLDALAEVAKRLDTASAQLSGIEFCAEELRLAQAALSRITGEFLADDLLGEIFSRFCIGK</sequence>
<feature type="binding site" evidence="10">
    <location>
        <position position="83"/>
    </location>
    <ligand>
        <name>(6S)-5-formyl-5,6,7,8-tetrahydrofolate</name>
        <dbReference type="ChEBI" id="CHEBI:57457"/>
    </ligand>
</feature>
<evidence type="ECO:0000256" key="10">
    <source>
        <dbReference type="HAMAP-Rule" id="MF_00379"/>
    </source>
</evidence>
<dbReference type="InterPro" id="IPR031168">
    <property type="entry name" value="G_TrmE"/>
</dbReference>
<dbReference type="PANTHER" id="PTHR42714:SF2">
    <property type="entry name" value="TRNA MODIFICATION GTPASE GTPBP3, MITOCHONDRIAL"/>
    <property type="match status" value="1"/>
</dbReference>
<keyword evidence="7 10" id="KW-0460">Magnesium</keyword>
<dbReference type="GO" id="GO:0005829">
    <property type="term" value="C:cytosol"/>
    <property type="evidence" value="ECO:0007669"/>
    <property type="project" value="TreeGrafter"/>
</dbReference>
<dbReference type="NCBIfam" id="TIGR00450">
    <property type="entry name" value="mnmE_trmE_thdF"/>
    <property type="match status" value="1"/>
</dbReference>
<dbReference type="PRINTS" id="PR00449">
    <property type="entry name" value="RASTRNSFRMNG"/>
</dbReference>
<feature type="binding site" evidence="10">
    <location>
        <begin position="247"/>
        <end position="253"/>
    </location>
    <ligand>
        <name>GTP</name>
        <dbReference type="ChEBI" id="CHEBI:37565"/>
    </ligand>
</feature>
<dbReference type="InterPro" id="IPR018948">
    <property type="entry name" value="GTP-bd_TrmE_N"/>
</dbReference>
<dbReference type="SUPFAM" id="SSF52540">
    <property type="entry name" value="P-loop containing nucleoside triphosphate hydrolases"/>
    <property type="match status" value="1"/>
</dbReference>
<feature type="binding site" evidence="10">
    <location>
        <position position="253"/>
    </location>
    <ligand>
        <name>Mg(2+)</name>
        <dbReference type="ChEBI" id="CHEBI:18420"/>
    </ligand>
</feature>
<dbReference type="FunFam" id="3.30.1360.120:FF:000001">
    <property type="entry name" value="tRNA modification GTPase MnmE"/>
    <property type="match status" value="1"/>
</dbReference>
<dbReference type="GO" id="GO:0002098">
    <property type="term" value="P:tRNA wobble uridine modification"/>
    <property type="evidence" value="ECO:0007669"/>
    <property type="project" value="TreeGrafter"/>
</dbReference>
<gene>
    <name evidence="10 13" type="primary">trmE</name>
    <name evidence="10" type="synonym">mnmE</name>
    <name evidence="13" type="ORF">GTOL_12359</name>
</gene>
<evidence type="ECO:0000256" key="3">
    <source>
        <dbReference type="ARBA" id="ARBA00022694"/>
    </source>
</evidence>
<dbReference type="RefSeq" id="WP_220636327.1">
    <property type="nucleotide sequence ID" value="NZ_CAJQUM010000001.1"/>
</dbReference>
<dbReference type="PANTHER" id="PTHR42714">
    <property type="entry name" value="TRNA MODIFICATION GTPASE GTPBP3"/>
    <property type="match status" value="1"/>
</dbReference>
<feature type="binding site" evidence="10">
    <location>
        <position position="122"/>
    </location>
    <ligand>
        <name>(6S)-5-formyl-5,6,7,8-tetrahydrofolate</name>
        <dbReference type="ChEBI" id="CHEBI:57457"/>
    </ligand>
</feature>
<dbReference type="InterPro" id="IPR006073">
    <property type="entry name" value="GTP-bd"/>
</dbReference>
<evidence type="ECO:0000256" key="4">
    <source>
        <dbReference type="ARBA" id="ARBA00022723"/>
    </source>
</evidence>